<evidence type="ECO:0000256" key="10">
    <source>
        <dbReference type="ARBA" id="ARBA00047481"/>
    </source>
</evidence>
<protein>
    <recommendedName>
        <fullName evidence="11">Histidinol-phosphate aminotransferase</fullName>
        <ecNumber evidence="11">2.6.1.9</ecNumber>
    </recommendedName>
    <alternativeName>
        <fullName evidence="11">Imidazole acetol-phosphate transaminase</fullName>
    </alternativeName>
</protein>
<dbReference type="Pfam" id="PF00155">
    <property type="entry name" value="Aminotran_1_2"/>
    <property type="match status" value="1"/>
</dbReference>
<dbReference type="GO" id="GO:0030170">
    <property type="term" value="F:pyridoxal phosphate binding"/>
    <property type="evidence" value="ECO:0007669"/>
    <property type="project" value="InterPro"/>
</dbReference>
<evidence type="ECO:0000256" key="3">
    <source>
        <dbReference type="ARBA" id="ARBA00007970"/>
    </source>
</evidence>
<proteinExistence type="inferred from homology"/>
<dbReference type="EMBL" id="UHIA01000003">
    <property type="protein sequence ID" value="SUO92047.1"/>
    <property type="molecule type" value="Genomic_DNA"/>
</dbReference>
<evidence type="ECO:0000256" key="8">
    <source>
        <dbReference type="ARBA" id="ARBA00022898"/>
    </source>
</evidence>
<feature type="modified residue" description="N6-(pyridoxal phosphate)lysine" evidence="11">
    <location>
        <position position="227"/>
    </location>
</feature>
<gene>
    <name evidence="13" type="primary">hisC2</name>
    <name evidence="11" type="synonym">hisC</name>
    <name evidence="13" type="ORF">NCTC10717_00365</name>
</gene>
<dbReference type="HAMAP" id="MF_01023">
    <property type="entry name" value="HisC_aminotrans_2"/>
    <property type="match status" value="1"/>
</dbReference>
<feature type="domain" description="Aminotransferase class I/classII large" evidence="12">
    <location>
        <begin position="37"/>
        <end position="354"/>
    </location>
</feature>
<evidence type="ECO:0000256" key="5">
    <source>
        <dbReference type="ARBA" id="ARBA00022576"/>
    </source>
</evidence>
<evidence type="ECO:0000256" key="2">
    <source>
        <dbReference type="ARBA" id="ARBA00005011"/>
    </source>
</evidence>
<dbReference type="SUPFAM" id="SSF53383">
    <property type="entry name" value="PLP-dependent transferases"/>
    <property type="match status" value="1"/>
</dbReference>
<comment type="similarity">
    <text evidence="3 11">Belongs to the class-II pyridoxal-phosphate-dependent aminotransferase family. Histidinol-phosphate aminotransferase subfamily.</text>
</comment>
<dbReference type="PANTHER" id="PTHR42885">
    <property type="entry name" value="HISTIDINOL-PHOSPHATE AMINOTRANSFERASE-RELATED"/>
    <property type="match status" value="1"/>
</dbReference>
<comment type="catalytic activity">
    <reaction evidence="10 11">
        <text>L-histidinol phosphate + 2-oxoglutarate = 3-(imidazol-4-yl)-2-oxopropyl phosphate + L-glutamate</text>
        <dbReference type="Rhea" id="RHEA:23744"/>
        <dbReference type="ChEBI" id="CHEBI:16810"/>
        <dbReference type="ChEBI" id="CHEBI:29985"/>
        <dbReference type="ChEBI" id="CHEBI:57766"/>
        <dbReference type="ChEBI" id="CHEBI:57980"/>
        <dbReference type="EC" id="2.6.1.9"/>
    </reaction>
</comment>
<keyword evidence="6 11" id="KW-0028">Amino-acid biosynthesis</keyword>
<dbReference type="EC" id="2.6.1.9" evidence="11"/>
<organism evidence="13 14">
    <name type="scientific">Suttonella indologenes</name>
    <dbReference type="NCBI Taxonomy" id="13276"/>
    <lineage>
        <taxon>Bacteria</taxon>
        <taxon>Pseudomonadati</taxon>
        <taxon>Pseudomonadota</taxon>
        <taxon>Gammaproteobacteria</taxon>
        <taxon>Cardiobacteriales</taxon>
        <taxon>Cardiobacteriaceae</taxon>
        <taxon>Suttonella</taxon>
    </lineage>
</organism>
<evidence type="ECO:0000256" key="11">
    <source>
        <dbReference type="HAMAP-Rule" id="MF_01023"/>
    </source>
</evidence>
<dbReference type="InterPro" id="IPR005861">
    <property type="entry name" value="HisP_aminotrans"/>
</dbReference>
<keyword evidence="14" id="KW-1185">Reference proteome</keyword>
<evidence type="ECO:0000256" key="7">
    <source>
        <dbReference type="ARBA" id="ARBA00022679"/>
    </source>
</evidence>
<reference evidence="13 14" key="1">
    <citation type="submission" date="2018-06" db="EMBL/GenBank/DDBJ databases">
        <authorList>
            <consortium name="Pathogen Informatics"/>
            <person name="Doyle S."/>
        </authorList>
    </citation>
    <scope>NUCLEOTIDE SEQUENCE [LARGE SCALE GENOMIC DNA]</scope>
    <source>
        <strain evidence="13 14">NCTC10717</strain>
    </source>
</reference>
<dbReference type="AlphaFoldDB" id="A0A380MIP1"/>
<keyword evidence="9 11" id="KW-0368">Histidine biosynthesis</keyword>
<dbReference type="UniPathway" id="UPA00031">
    <property type="reaction ID" value="UER00012"/>
</dbReference>
<dbReference type="InterPro" id="IPR015424">
    <property type="entry name" value="PyrdxlP-dep_Trfase"/>
</dbReference>
<sequence length="368" mass="41111">MRMPYPRNCGAAMRKEAIFSPAVLGSKAYAVAEVPADMLKLDAMEAPQDFPAHLREAWLRTLADVPLNRYPPARDLVLQAQLRHIFGIDDDYGLLLGNGSDELIQILLMALRKDAVVLAPAPTFVMYRIVCDWLGLRYRSIDVLPDFSLDMPAMLAAIAQEQPALIFLAQPNNPTGKAYPETDIRRIAEAAQGLVVIDEAYLAFSEGSMQALLAEYDNLLILRTLSKTGFAGLRFGYLFGAREWTAQLDKVRPPYNVNVLTQASILFVLQHYEEIAAQAALIKQERAAFCTALDGLRHCRYWSSQANFVVLRTPNADAWFAQLKERGILVKNLHGAHPLLADCLRLTISQAQDNRLLFKALEELDAQQ</sequence>
<dbReference type="GO" id="GO:0004400">
    <property type="term" value="F:histidinol-phosphate transaminase activity"/>
    <property type="evidence" value="ECO:0007669"/>
    <property type="project" value="UniProtKB-UniRule"/>
</dbReference>
<evidence type="ECO:0000256" key="4">
    <source>
        <dbReference type="ARBA" id="ARBA00011738"/>
    </source>
</evidence>
<keyword evidence="5 11" id="KW-0032">Aminotransferase</keyword>
<dbReference type="CDD" id="cd00609">
    <property type="entry name" value="AAT_like"/>
    <property type="match status" value="1"/>
</dbReference>
<accession>A0A380MIP1</accession>
<evidence type="ECO:0000256" key="1">
    <source>
        <dbReference type="ARBA" id="ARBA00001933"/>
    </source>
</evidence>
<evidence type="ECO:0000259" key="12">
    <source>
        <dbReference type="Pfam" id="PF00155"/>
    </source>
</evidence>
<dbReference type="NCBIfam" id="TIGR01141">
    <property type="entry name" value="hisC"/>
    <property type="match status" value="1"/>
</dbReference>
<dbReference type="InterPro" id="IPR015422">
    <property type="entry name" value="PyrdxlP-dep_Trfase_small"/>
</dbReference>
<keyword evidence="7 11" id="KW-0808">Transferase</keyword>
<evidence type="ECO:0000256" key="9">
    <source>
        <dbReference type="ARBA" id="ARBA00023102"/>
    </source>
</evidence>
<evidence type="ECO:0000256" key="6">
    <source>
        <dbReference type="ARBA" id="ARBA00022605"/>
    </source>
</evidence>
<comment type="pathway">
    <text evidence="2 11">Amino-acid biosynthesis; L-histidine biosynthesis; L-histidine from 5-phospho-alpha-D-ribose 1-diphosphate: step 7/9.</text>
</comment>
<dbReference type="Proteomes" id="UP000254575">
    <property type="component" value="Unassembled WGS sequence"/>
</dbReference>
<dbReference type="InterPro" id="IPR015421">
    <property type="entry name" value="PyrdxlP-dep_Trfase_major"/>
</dbReference>
<name>A0A380MIP1_9GAMM</name>
<dbReference type="PANTHER" id="PTHR42885:SF2">
    <property type="entry name" value="HISTIDINOL-PHOSPHATE AMINOTRANSFERASE"/>
    <property type="match status" value="1"/>
</dbReference>
<comment type="subunit">
    <text evidence="4 11">Homodimer.</text>
</comment>
<dbReference type="Gene3D" id="3.40.640.10">
    <property type="entry name" value="Type I PLP-dependent aspartate aminotransferase-like (Major domain)"/>
    <property type="match status" value="1"/>
</dbReference>
<keyword evidence="8 11" id="KW-0663">Pyridoxal phosphate</keyword>
<dbReference type="GO" id="GO:0000105">
    <property type="term" value="P:L-histidine biosynthetic process"/>
    <property type="evidence" value="ECO:0007669"/>
    <property type="project" value="UniProtKB-UniRule"/>
</dbReference>
<dbReference type="Gene3D" id="3.90.1150.10">
    <property type="entry name" value="Aspartate Aminotransferase, domain 1"/>
    <property type="match status" value="1"/>
</dbReference>
<evidence type="ECO:0000313" key="14">
    <source>
        <dbReference type="Proteomes" id="UP000254575"/>
    </source>
</evidence>
<dbReference type="InterPro" id="IPR004839">
    <property type="entry name" value="Aminotransferase_I/II_large"/>
</dbReference>
<comment type="cofactor">
    <cofactor evidence="1 11">
        <name>pyridoxal 5'-phosphate</name>
        <dbReference type="ChEBI" id="CHEBI:597326"/>
    </cofactor>
</comment>
<evidence type="ECO:0000313" key="13">
    <source>
        <dbReference type="EMBL" id="SUO92047.1"/>
    </source>
</evidence>